<organism evidence="1">
    <name type="scientific">uncultured Caudovirales phage</name>
    <dbReference type="NCBI Taxonomy" id="2100421"/>
    <lineage>
        <taxon>Viruses</taxon>
        <taxon>Duplodnaviria</taxon>
        <taxon>Heunggongvirae</taxon>
        <taxon>Uroviricota</taxon>
        <taxon>Caudoviricetes</taxon>
        <taxon>Peduoviridae</taxon>
        <taxon>Maltschvirus</taxon>
        <taxon>Maltschvirus maltsch</taxon>
    </lineage>
</organism>
<gene>
    <name evidence="1" type="ORF">UFOVP118_27</name>
</gene>
<dbReference type="EMBL" id="LR796234">
    <property type="protein sequence ID" value="CAB4129387.1"/>
    <property type="molecule type" value="Genomic_DNA"/>
</dbReference>
<sequence>MDRFLIACCLFSFVTGMYAVHMIEAGRGCTVTFVQGKETHVLMGHGDD</sequence>
<evidence type="ECO:0000313" key="1">
    <source>
        <dbReference type="EMBL" id="CAB4129387.1"/>
    </source>
</evidence>
<reference evidence="1" key="1">
    <citation type="submission" date="2020-04" db="EMBL/GenBank/DDBJ databases">
        <authorList>
            <person name="Chiriac C."/>
            <person name="Salcher M."/>
            <person name="Ghai R."/>
            <person name="Kavagutti S V."/>
        </authorList>
    </citation>
    <scope>NUCLEOTIDE SEQUENCE</scope>
</reference>
<proteinExistence type="predicted"/>
<protein>
    <submittedName>
        <fullName evidence="1">Uncharacterized protein</fullName>
    </submittedName>
</protein>
<accession>A0A6J5L8N4</accession>
<name>A0A6J5L8N4_9CAUD</name>